<name>A0A6J7XNV6_9CAUD</name>
<organism evidence="3">
    <name type="scientific">uncultured Caudovirales phage</name>
    <dbReference type="NCBI Taxonomy" id="2100421"/>
    <lineage>
        <taxon>Viruses</taxon>
        <taxon>Duplodnaviria</taxon>
        <taxon>Heunggongvirae</taxon>
        <taxon>Uroviricota</taxon>
        <taxon>Caudoviricetes</taxon>
        <taxon>Peduoviridae</taxon>
        <taxon>Maltschvirus</taxon>
        <taxon>Maltschvirus maltsch</taxon>
    </lineage>
</organism>
<dbReference type="EMBL" id="LR798408">
    <property type="protein sequence ID" value="CAB5229665.1"/>
    <property type="molecule type" value="Genomic_DNA"/>
</dbReference>
<evidence type="ECO:0000313" key="2">
    <source>
        <dbReference type="EMBL" id="CAB4203769.1"/>
    </source>
</evidence>
<evidence type="ECO:0000313" key="3">
    <source>
        <dbReference type="EMBL" id="CAB5229665.1"/>
    </source>
</evidence>
<evidence type="ECO:0008006" key="4">
    <source>
        <dbReference type="Google" id="ProtNLM"/>
    </source>
</evidence>
<protein>
    <recommendedName>
        <fullName evidence="4">DUF669 domain-containing protein</fullName>
    </recommendedName>
</protein>
<gene>
    <name evidence="2" type="ORF">UFOVP1388_2</name>
    <name evidence="3" type="ORF">UFOVP1565_7</name>
    <name evidence="1" type="ORF">UFOVP311_23</name>
</gene>
<accession>A0A6J7XNV6</accession>
<dbReference type="EMBL" id="LR796321">
    <property type="protein sequence ID" value="CAB4136520.1"/>
    <property type="molecule type" value="Genomic_DNA"/>
</dbReference>
<reference evidence="3" key="1">
    <citation type="submission" date="2020-05" db="EMBL/GenBank/DDBJ databases">
        <authorList>
            <person name="Chiriac C."/>
            <person name="Salcher M."/>
            <person name="Ghai R."/>
            <person name="Kavagutti S V."/>
        </authorList>
    </citation>
    <scope>NUCLEOTIDE SEQUENCE</scope>
</reference>
<proteinExistence type="predicted"/>
<sequence length="159" mass="17911">MAQQTFSMDKQVDLSSKFTDTRVETLPDGDYAGKVVRCTLKRKVETKNGPTDIFEILVEIESKQYTMTYWLNSDGNMKRCLTSLKRIKFPVDQWGPDFGRPYPDELQKAAAEMQNKMLSFTRGTSSGGYPTIGLTELSDFTVTATNAGTAFIDHNELPF</sequence>
<evidence type="ECO:0000313" key="1">
    <source>
        <dbReference type="EMBL" id="CAB4136520.1"/>
    </source>
</evidence>
<dbReference type="EMBL" id="LR797344">
    <property type="protein sequence ID" value="CAB4203769.1"/>
    <property type="molecule type" value="Genomic_DNA"/>
</dbReference>